<dbReference type="AlphaFoldDB" id="A0A6A6A071"/>
<dbReference type="Gene3D" id="4.10.240.10">
    <property type="entry name" value="Zn(2)-C6 fungal-type DNA-binding domain"/>
    <property type="match status" value="1"/>
</dbReference>
<dbReference type="GO" id="GO:0008270">
    <property type="term" value="F:zinc ion binding"/>
    <property type="evidence" value="ECO:0007669"/>
    <property type="project" value="InterPro"/>
</dbReference>
<organism evidence="7 8">
    <name type="scientific">Dothidotthia symphoricarpi CBS 119687</name>
    <dbReference type="NCBI Taxonomy" id="1392245"/>
    <lineage>
        <taxon>Eukaryota</taxon>
        <taxon>Fungi</taxon>
        <taxon>Dikarya</taxon>
        <taxon>Ascomycota</taxon>
        <taxon>Pezizomycotina</taxon>
        <taxon>Dothideomycetes</taxon>
        <taxon>Pleosporomycetidae</taxon>
        <taxon>Pleosporales</taxon>
        <taxon>Dothidotthiaceae</taxon>
        <taxon>Dothidotthia</taxon>
    </lineage>
</organism>
<dbReference type="SUPFAM" id="SSF57701">
    <property type="entry name" value="Zn2/Cys6 DNA-binding domain"/>
    <property type="match status" value="1"/>
</dbReference>
<dbReference type="PANTHER" id="PTHR46910:SF3">
    <property type="entry name" value="HALOTOLERANCE PROTEIN 9-RELATED"/>
    <property type="match status" value="1"/>
</dbReference>
<feature type="domain" description="Zn(2)-C6 fungal-type" evidence="6">
    <location>
        <begin position="32"/>
        <end position="61"/>
    </location>
</feature>
<keyword evidence="4" id="KW-0539">Nucleus</keyword>
<comment type="subcellular location">
    <subcellularLocation>
        <location evidence="1">Nucleus</location>
    </subcellularLocation>
</comment>
<dbReference type="SMART" id="SM00906">
    <property type="entry name" value="Fungal_trans"/>
    <property type="match status" value="1"/>
</dbReference>
<evidence type="ECO:0000313" key="7">
    <source>
        <dbReference type="EMBL" id="KAF2124088.1"/>
    </source>
</evidence>
<protein>
    <recommendedName>
        <fullName evidence="6">Zn(2)-C6 fungal-type domain-containing protein</fullName>
    </recommendedName>
</protein>
<feature type="region of interest" description="Disordered" evidence="5">
    <location>
        <begin position="1"/>
        <end position="25"/>
    </location>
</feature>
<feature type="compositionally biased region" description="Basic and acidic residues" evidence="5">
    <location>
        <begin position="100"/>
        <end position="110"/>
    </location>
</feature>
<dbReference type="GO" id="GO:0000981">
    <property type="term" value="F:DNA-binding transcription factor activity, RNA polymerase II-specific"/>
    <property type="evidence" value="ECO:0007669"/>
    <property type="project" value="InterPro"/>
</dbReference>
<dbReference type="Pfam" id="PF04082">
    <property type="entry name" value="Fungal_trans"/>
    <property type="match status" value="1"/>
</dbReference>
<evidence type="ECO:0000313" key="8">
    <source>
        <dbReference type="Proteomes" id="UP000799771"/>
    </source>
</evidence>
<dbReference type="PANTHER" id="PTHR46910">
    <property type="entry name" value="TRANSCRIPTION FACTOR PDR1"/>
    <property type="match status" value="1"/>
</dbReference>
<dbReference type="PROSITE" id="PS00463">
    <property type="entry name" value="ZN2_CY6_FUNGAL_1"/>
    <property type="match status" value="1"/>
</dbReference>
<evidence type="ECO:0000256" key="5">
    <source>
        <dbReference type="SAM" id="MobiDB-lite"/>
    </source>
</evidence>
<dbReference type="EMBL" id="ML977521">
    <property type="protein sequence ID" value="KAF2124088.1"/>
    <property type="molecule type" value="Genomic_DNA"/>
</dbReference>
<dbReference type="SMART" id="SM00066">
    <property type="entry name" value="GAL4"/>
    <property type="match status" value="1"/>
</dbReference>
<reference evidence="7" key="1">
    <citation type="journal article" date="2020" name="Stud. Mycol.">
        <title>101 Dothideomycetes genomes: a test case for predicting lifestyles and emergence of pathogens.</title>
        <authorList>
            <person name="Haridas S."/>
            <person name="Albert R."/>
            <person name="Binder M."/>
            <person name="Bloem J."/>
            <person name="Labutti K."/>
            <person name="Salamov A."/>
            <person name="Andreopoulos B."/>
            <person name="Baker S."/>
            <person name="Barry K."/>
            <person name="Bills G."/>
            <person name="Bluhm B."/>
            <person name="Cannon C."/>
            <person name="Castanera R."/>
            <person name="Culley D."/>
            <person name="Daum C."/>
            <person name="Ezra D."/>
            <person name="Gonzalez J."/>
            <person name="Henrissat B."/>
            <person name="Kuo A."/>
            <person name="Liang C."/>
            <person name="Lipzen A."/>
            <person name="Lutzoni F."/>
            <person name="Magnuson J."/>
            <person name="Mondo S."/>
            <person name="Nolan M."/>
            <person name="Ohm R."/>
            <person name="Pangilinan J."/>
            <person name="Park H.-J."/>
            <person name="Ramirez L."/>
            <person name="Alfaro M."/>
            <person name="Sun H."/>
            <person name="Tritt A."/>
            <person name="Yoshinaga Y."/>
            <person name="Zwiers L.-H."/>
            <person name="Turgeon B."/>
            <person name="Goodwin S."/>
            <person name="Spatafora J."/>
            <person name="Crous P."/>
            <person name="Grigoriev I."/>
        </authorList>
    </citation>
    <scope>NUCLEOTIDE SEQUENCE</scope>
    <source>
        <strain evidence="7">CBS 119687</strain>
    </source>
</reference>
<dbReference type="GO" id="GO:0003677">
    <property type="term" value="F:DNA binding"/>
    <property type="evidence" value="ECO:0007669"/>
    <property type="project" value="UniProtKB-KW"/>
</dbReference>
<dbReference type="InterPro" id="IPR001138">
    <property type="entry name" value="Zn2Cys6_DnaBD"/>
</dbReference>
<dbReference type="GeneID" id="54409690"/>
<dbReference type="Pfam" id="PF00172">
    <property type="entry name" value="Zn_clus"/>
    <property type="match status" value="1"/>
</dbReference>
<keyword evidence="8" id="KW-1185">Reference proteome</keyword>
<gene>
    <name evidence="7" type="ORF">P153DRAFT_371394</name>
</gene>
<dbReference type="PROSITE" id="PS50048">
    <property type="entry name" value="ZN2_CY6_FUNGAL_2"/>
    <property type="match status" value="1"/>
</dbReference>
<dbReference type="CDD" id="cd00067">
    <property type="entry name" value="GAL4"/>
    <property type="match status" value="1"/>
</dbReference>
<dbReference type="OrthoDB" id="3266505at2759"/>
<dbReference type="InterPro" id="IPR050987">
    <property type="entry name" value="AtrR-like"/>
</dbReference>
<dbReference type="RefSeq" id="XP_033518481.1">
    <property type="nucleotide sequence ID" value="XM_033669258.1"/>
</dbReference>
<keyword evidence="3" id="KW-0238">DNA-binding</keyword>
<dbReference type="Proteomes" id="UP000799771">
    <property type="component" value="Unassembled WGS sequence"/>
</dbReference>
<evidence type="ECO:0000256" key="2">
    <source>
        <dbReference type="ARBA" id="ARBA00022723"/>
    </source>
</evidence>
<evidence type="ECO:0000259" key="6">
    <source>
        <dbReference type="PROSITE" id="PS50048"/>
    </source>
</evidence>
<dbReference type="GO" id="GO:0005634">
    <property type="term" value="C:nucleus"/>
    <property type="evidence" value="ECO:0007669"/>
    <property type="project" value="UniProtKB-SubCell"/>
</dbReference>
<sequence>MNDQASSLSRADDDTSSSPKRKKIRQKYASRACVACRRSKLKCSGENPCQRCTDNGRRCFYSEDQTAAEALQNLSRPVPVQPSPAALLNGNGSARRSLLPRHESSERRASDASVLTMSMEARMARIETMMEALIHERGMSMTPGGGIEREENGSDAAFSMPALDPIHPALASMGLQSSLALMPSDMMRRSISAATPSTICMGSRALTFPPSQDYHNYLQVFFADFHPFHPCIDEAQFRIRSEHMLASSDLQHTDSCFLALHYIIFACCDILLHVAPPATTNSNSVPGWQWFQIADELAGKRSLAGRGDLSLLQFLLFQTLYFTLANKADLAYNSIGLASRLVFQFGLHRQPSPPDANVFQDYMRLRIFWIIFVTDHRIAVSCGRPESMPESEIDVEDRPGDLYDREIYHKRPMPNSELLRPLNEFVNCAVHWSRLADSVWDLVFSPQALKTELNRKDTTQVDAQIESYLRDVLPQHAPKFGHVQQATFIHTSFNNLRLLLHRRIMTSLQYDAAMGRLCGDVALDTIAHIRVYAAEAKGPSPFRHYMSTCLSSALLVLCTLLVRDLTAPSLNLQAQLQAYTEGFRDAVAMMYDLAQSLLQARHALQAFNEIVDIVSQVVETWQNFGQATQMPESWALAVRNTVPPNVAERLPYRNLVNGSQPEQFSQTTHLDPSLRLPWNEDNMLPVAQTLESWEFELNARNSGSQVLWI</sequence>
<accession>A0A6A6A071</accession>
<dbReference type="GO" id="GO:0006351">
    <property type="term" value="P:DNA-templated transcription"/>
    <property type="evidence" value="ECO:0007669"/>
    <property type="project" value="InterPro"/>
</dbReference>
<feature type="region of interest" description="Disordered" evidence="5">
    <location>
        <begin position="77"/>
        <end position="112"/>
    </location>
</feature>
<dbReference type="InterPro" id="IPR007219">
    <property type="entry name" value="XnlR_reg_dom"/>
</dbReference>
<evidence type="ECO:0000256" key="3">
    <source>
        <dbReference type="ARBA" id="ARBA00023125"/>
    </source>
</evidence>
<evidence type="ECO:0000256" key="4">
    <source>
        <dbReference type="ARBA" id="ARBA00023242"/>
    </source>
</evidence>
<evidence type="ECO:0000256" key="1">
    <source>
        <dbReference type="ARBA" id="ARBA00004123"/>
    </source>
</evidence>
<dbReference type="CDD" id="cd12148">
    <property type="entry name" value="fungal_TF_MHR"/>
    <property type="match status" value="1"/>
</dbReference>
<name>A0A6A6A071_9PLEO</name>
<keyword evidence="2" id="KW-0479">Metal-binding</keyword>
<dbReference type="InterPro" id="IPR036864">
    <property type="entry name" value="Zn2-C6_fun-type_DNA-bd_sf"/>
</dbReference>
<proteinExistence type="predicted"/>